<protein>
    <submittedName>
        <fullName evidence="2">Uncharacterized protein</fullName>
    </submittedName>
</protein>
<comment type="caution">
    <text evidence="2">The sequence shown here is derived from an EMBL/GenBank/DDBJ whole genome shotgun (WGS) entry which is preliminary data.</text>
</comment>
<feature type="compositionally biased region" description="Basic and acidic residues" evidence="1">
    <location>
        <begin position="74"/>
        <end position="83"/>
    </location>
</feature>
<proteinExistence type="predicted"/>
<accession>A0AAP0N1J6</accession>
<evidence type="ECO:0000313" key="3">
    <source>
        <dbReference type="Proteomes" id="UP001428341"/>
    </source>
</evidence>
<evidence type="ECO:0000256" key="1">
    <source>
        <dbReference type="SAM" id="MobiDB-lite"/>
    </source>
</evidence>
<reference evidence="2 3" key="1">
    <citation type="submission" date="2024-05" db="EMBL/GenBank/DDBJ databases">
        <title>Haplotype-resolved chromosome-level genome assembly of Huyou (Citrus changshanensis).</title>
        <authorList>
            <person name="Miao C."/>
            <person name="Chen W."/>
            <person name="Wu Y."/>
            <person name="Wang L."/>
            <person name="Zhao S."/>
            <person name="Grierson D."/>
            <person name="Xu C."/>
            <person name="Chen K."/>
        </authorList>
    </citation>
    <scope>NUCLEOTIDE SEQUENCE [LARGE SCALE GENOMIC DNA]</scope>
    <source>
        <strain evidence="2">01-14</strain>
        <tissue evidence="2">Leaf</tissue>
    </source>
</reference>
<sequence>MQKFPINVAGSHQITQALPSLQMGKLSAIAILALFSILLLDPKNCLASSPVPSVLSECRKCKTGTDEWNYHARVLRGRDKDQPRGNQPAPVRPPGNRP</sequence>
<organism evidence="2 3">
    <name type="scientific">Citrus x changshan-huyou</name>
    <dbReference type="NCBI Taxonomy" id="2935761"/>
    <lineage>
        <taxon>Eukaryota</taxon>
        <taxon>Viridiplantae</taxon>
        <taxon>Streptophyta</taxon>
        <taxon>Embryophyta</taxon>
        <taxon>Tracheophyta</taxon>
        <taxon>Spermatophyta</taxon>
        <taxon>Magnoliopsida</taxon>
        <taxon>eudicotyledons</taxon>
        <taxon>Gunneridae</taxon>
        <taxon>Pentapetalae</taxon>
        <taxon>rosids</taxon>
        <taxon>malvids</taxon>
        <taxon>Sapindales</taxon>
        <taxon>Rutaceae</taxon>
        <taxon>Aurantioideae</taxon>
        <taxon>Citrus</taxon>
    </lineage>
</organism>
<dbReference type="Proteomes" id="UP001428341">
    <property type="component" value="Unassembled WGS sequence"/>
</dbReference>
<keyword evidence="3" id="KW-1185">Reference proteome</keyword>
<gene>
    <name evidence="2" type="ORF">WN944_022454</name>
</gene>
<dbReference type="EMBL" id="JBCGBO010000001">
    <property type="protein sequence ID" value="KAK9229492.1"/>
    <property type="molecule type" value="Genomic_DNA"/>
</dbReference>
<dbReference type="AlphaFoldDB" id="A0AAP0N1J6"/>
<name>A0AAP0N1J6_9ROSI</name>
<evidence type="ECO:0000313" key="2">
    <source>
        <dbReference type="EMBL" id="KAK9229492.1"/>
    </source>
</evidence>
<feature type="region of interest" description="Disordered" evidence="1">
    <location>
        <begin position="74"/>
        <end position="98"/>
    </location>
</feature>